<dbReference type="EMBL" id="BMGS01000002">
    <property type="protein sequence ID" value="GGG33317.1"/>
    <property type="molecule type" value="Genomic_DNA"/>
</dbReference>
<protein>
    <submittedName>
        <fullName evidence="1">Uncharacterized protein</fullName>
    </submittedName>
</protein>
<gene>
    <name evidence="1" type="ORF">GCM10011378_07200</name>
</gene>
<sequence length="86" mass="9701">MARDLTLLTDRNKEIMAAFNKLKCEEQIVPYRGKRIAIHLSYNQIMTILSNTYFLSRKRLEFIITQSTPKMAPINASASPVTAAAA</sequence>
<accession>A0ABQ1WJQ9</accession>
<evidence type="ECO:0000313" key="1">
    <source>
        <dbReference type="EMBL" id="GGG33317.1"/>
    </source>
</evidence>
<dbReference type="Proteomes" id="UP000601361">
    <property type="component" value="Unassembled WGS sequence"/>
</dbReference>
<organism evidence="1 2">
    <name type="scientific">Hymenobacter glacieicola</name>
    <dbReference type="NCBI Taxonomy" id="1562124"/>
    <lineage>
        <taxon>Bacteria</taxon>
        <taxon>Pseudomonadati</taxon>
        <taxon>Bacteroidota</taxon>
        <taxon>Cytophagia</taxon>
        <taxon>Cytophagales</taxon>
        <taxon>Hymenobacteraceae</taxon>
        <taxon>Hymenobacter</taxon>
    </lineage>
</organism>
<name>A0ABQ1WJQ9_9BACT</name>
<proteinExistence type="predicted"/>
<reference evidence="2" key="1">
    <citation type="journal article" date="2019" name="Int. J. Syst. Evol. Microbiol.">
        <title>The Global Catalogue of Microorganisms (GCM) 10K type strain sequencing project: providing services to taxonomists for standard genome sequencing and annotation.</title>
        <authorList>
            <consortium name="The Broad Institute Genomics Platform"/>
            <consortium name="The Broad Institute Genome Sequencing Center for Infectious Disease"/>
            <person name="Wu L."/>
            <person name="Ma J."/>
        </authorList>
    </citation>
    <scope>NUCLEOTIDE SEQUENCE [LARGE SCALE GENOMIC DNA]</scope>
    <source>
        <strain evidence="2">CGMCC 1.12990</strain>
    </source>
</reference>
<keyword evidence="2" id="KW-1185">Reference proteome</keyword>
<comment type="caution">
    <text evidence="1">The sequence shown here is derived from an EMBL/GenBank/DDBJ whole genome shotgun (WGS) entry which is preliminary data.</text>
</comment>
<evidence type="ECO:0000313" key="2">
    <source>
        <dbReference type="Proteomes" id="UP000601361"/>
    </source>
</evidence>